<dbReference type="InterPro" id="IPR030184">
    <property type="entry name" value="WAT1-related"/>
</dbReference>
<protein>
    <recommendedName>
        <fullName evidence="6">WAT1-related protein</fullName>
    </recommendedName>
</protein>
<dbReference type="RefSeq" id="XP_011015921.1">
    <property type="nucleotide sequence ID" value="XM_011017619.1"/>
</dbReference>
<keyword evidence="4 6" id="KW-1133">Transmembrane helix</keyword>
<dbReference type="InterPro" id="IPR000620">
    <property type="entry name" value="EamA_dom"/>
</dbReference>
<feature type="transmembrane region" description="Helical" evidence="6">
    <location>
        <begin position="269"/>
        <end position="290"/>
    </location>
</feature>
<feature type="transmembrane region" description="Helical" evidence="6">
    <location>
        <begin position="156"/>
        <end position="174"/>
    </location>
</feature>
<evidence type="ECO:0000256" key="3">
    <source>
        <dbReference type="ARBA" id="ARBA00022692"/>
    </source>
</evidence>
<dbReference type="GeneID" id="105119476"/>
<comment type="similarity">
    <text evidence="2 6">Belongs to the drug/metabolite transporter (DMT) superfamily. Plant drug/metabolite exporter (P-DME) (TC 2.A.7.4) family.</text>
</comment>
<comment type="subcellular location">
    <subcellularLocation>
        <location evidence="1 6">Membrane</location>
        <topology evidence="1 6">Multi-pass membrane protein</topology>
    </subcellularLocation>
</comment>
<keyword evidence="8" id="KW-1185">Reference proteome</keyword>
<proteinExistence type="inferred from homology"/>
<dbReference type="SUPFAM" id="SSF103481">
    <property type="entry name" value="Multidrug resistance efflux transporter EmrE"/>
    <property type="match status" value="2"/>
</dbReference>
<dbReference type="Proteomes" id="UP000694918">
    <property type="component" value="Unplaced"/>
</dbReference>
<evidence type="ECO:0000313" key="9">
    <source>
        <dbReference type="RefSeq" id="XP_011015921.1"/>
    </source>
</evidence>
<feature type="domain" description="EamA" evidence="7">
    <location>
        <begin position="32"/>
        <end position="171"/>
    </location>
</feature>
<feature type="transmembrane region" description="Helical" evidence="6">
    <location>
        <begin position="31"/>
        <end position="52"/>
    </location>
</feature>
<dbReference type="AlphaFoldDB" id="A0AAJ6TR41"/>
<evidence type="ECO:0000256" key="2">
    <source>
        <dbReference type="ARBA" id="ARBA00007635"/>
    </source>
</evidence>
<feature type="transmembrane region" description="Helical" evidence="6">
    <location>
        <begin position="93"/>
        <end position="115"/>
    </location>
</feature>
<organism evidence="8 9">
    <name type="scientific">Populus euphratica</name>
    <name type="common">Euphrates poplar</name>
    <dbReference type="NCBI Taxonomy" id="75702"/>
    <lineage>
        <taxon>Eukaryota</taxon>
        <taxon>Viridiplantae</taxon>
        <taxon>Streptophyta</taxon>
        <taxon>Embryophyta</taxon>
        <taxon>Tracheophyta</taxon>
        <taxon>Spermatophyta</taxon>
        <taxon>Magnoliopsida</taxon>
        <taxon>eudicotyledons</taxon>
        <taxon>Gunneridae</taxon>
        <taxon>Pentapetalae</taxon>
        <taxon>rosids</taxon>
        <taxon>fabids</taxon>
        <taxon>Malpighiales</taxon>
        <taxon>Salicaceae</taxon>
        <taxon>Saliceae</taxon>
        <taxon>Populus</taxon>
    </lineage>
</organism>
<evidence type="ECO:0000313" key="8">
    <source>
        <dbReference type="Proteomes" id="UP000694918"/>
    </source>
</evidence>
<feature type="transmembrane region" description="Helical" evidence="6">
    <location>
        <begin position="328"/>
        <end position="347"/>
    </location>
</feature>
<evidence type="ECO:0000259" key="7">
    <source>
        <dbReference type="Pfam" id="PF00892"/>
    </source>
</evidence>
<evidence type="ECO:0000256" key="1">
    <source>
        <dbReference type="ARBA" id="ARBA00004141"/>
    </source>
</evidence>
<dbReference type="GO" id="GO:0016020">
    <property type="term" value="C:membrane"/>
    <property type="evidence" value="ECO:0007669"/>
    <property type="project" value="UniProtKB-SubCell"/>
</dbReference>
<feature type="transmembrane region" description="Helical" evidence="6">
    <location>
        <begin position="302"/>
        <end position="322"/>
    </location>
</feature>
<feature type="transmembrane region" description="Helical" evidence="6">
    <location>
        <begin position="121"/>
        <end position="144"/>
    </location>
</feature>
<dbReference type="InterPro" id="IPR037185">
    <property type="entry name" value="EmrE-like"/>
</dbReference>
<dbReference type="PANTHER" id="PTHR31218">
    <property type="entry name" value="WAT1-RELATED PROTEIN"/>
    <property type="match status" value="1"/>
</dbReference>
<keyword evidence="5 6" id="KW-0472">Membrane</keyword>
<dbReference type="Pfam" id="PF00892">
    <property type="entry name" value="EamA"/>
    <property type="match status" value="2"/>
</dbReference>
<evidence type="ECO:0000256" key="4">
    <source>
        <dbReference type="ARBA" id="ARBA00022989"/>
    </source>
</evidence>
<gene>
    <name evidence="9" type="primary">LOC105119476</name>
</gene>
<accession>A0AAJ6TR41</accession>
<sequence length="372" mass="40910">MLPFERSSLSIMACIMKLYKALKDAAISHQILLAMIFIQFGFAGMTLISKAALNAGMNPLVFNAYRQMIATLVLALLVLLMERKKSGSMSFSLFCKIFVAALLGPTLSLDLYYVALHLTSATFAAAILNSIPVITFFLAIIMGLEAVGWRSFYGGLKILGIVITVGGAMLLSFYRRPTTRHPNSSSSGSNNGTFFVNKLEGRTRSILGPVLMFLSAIAWSTWLVVQSKLLELYPARLRLSTLQCLISSVQSSIIAAALERERNSYKIRWDIQLASLAYCGVFVTGAAYGLQIWCIEKKGPFYVSMFSPLALVLTAIFSAIFWAERLNWQSILGAILIVGGLYGVLWGRSKAEKQEIHNGESPAEQSPDIEKN</sequence>
<evidence type="ECO:0000256" key="6">
    <source>
        <dbReference type="RuleBase" id="RU363077"/>
    </source>
</evidence>
<evidence type="ECO:0000256" key="5">
    <source>
        <dbReference type="ARBA" id="ARBA00023136"/>
    </source>
</evidence>
<keyword evidence="3 6" id="KW-0812">Transmembrane</keyword>
<feature type="transmembrane region" description="Helical" evidence="6">
    <location>
        <begin position="206"/>
        <end position="225"/>
    </location>
</feature>
<dbReference type="GO" id="GO:0022857">
    <property type="term" value="F:transmembrane transporter activity"/>
    <property type="evidence" value="ECO:0007669"/>
    <property type="project" value="InterPro"/>
</dbReference>
<feature type="transmembrane region" description="Helical" evidence="6">
    <location>
        <begin position="64"/>
        <end position="81"/>
    </location>
</feature>
<dbReference type="KEGG" id="peu:105119476"/>
<feature type="domain" description="EamA" evidence="7">
    <location>
        <begin position="207"/>
        <end position="345"/>
    </location>
</feature>
<dbReference type="Gene3D" id="1.10.3730.20">
    <property type="match status" value="1"/>
</dbReference>
<name>A0AAJ6TR41_POPEU</name>
<reference evidence="9" key="1">
    <citation type="submission" date="2025-08" db="UniProtKB">
        <authorList>
            <consortium name="RefSeq"/>
        </authorList>
    </citation>
    <scope>IDENTIFICATION</scope>
</reference>